<sequence length="146" mass="14712">MPAVPTAPAATGAPGVVTGRPRTWLQAEGLALAAAGLVAHATTGAPWWLVPALFLVPDLAALGYLAGNRVGAWAYDLAHTAPLPVALMAAGLAWDVSALTVAGGVGLVHLGLDRALGYGVTYDSGFGHTHLGSKGPDADHGRAQHR</sequence>
<reference evidence="2 4" key="2">
    <citation type="submission" date="2020-02" db="EMBL/GenBank/DDBJ databases">
        <title>The WGS of Modestobacter muralis DSM 100205.</title>
        <authorList>
            <person name="Jiang Z."/>
        </authorList>
    </citation>
    <scope>NUCLEOTIDE SEQUENCE [LARGE SCALE GENOMIC DNA]</scope>
    <source>
        <strain evidence="2 4">DSM 100205</strain>
    </source>
</reference>
<evidence type="ECO:0000313" key="2">
    <source>
        <dbReference type="EMBL" id="NEN50368.1"/>
    </source>
</evidence>
<dbReference type="Pfam" id="PF14079">
    <property type="entry name" value="DUF4260"/>
    <property type="match status" value="1"/>
</dbReference>
<evidence type="ECO:0000313" key="4">
    <source>
        <dbReference type="Proteomes" id="UP000471152"/>
    </source>
</evidence>
<name>A0A6P0H3K6_9ACTN</name>
<proteinExistence type="predicted"/>
<dbReference type="EMBL" id="JAAGWH010000013">
    <property type="protein sequence ID" value="NEK93601.1"/>
    <property type="molecule type" value="Genomic_DNA"/>
</dbReference>
<evidence type="ECO:0000313" key="1">
    <source>
        <dbReference type="EMBL" id="NEK93601.1"/>
    </source>
</evidence>
<accession>A0A6P0H3K6</accession>
<evidence type="ECO:0000313" key="3">
    <source>
        <dbReference type="Proteomes" id="UP000468828"/>
    </source>
</evidence>
<dbReference type="Proteomes" id="UP000471152">
    <property type="component" value="Unassembled WGS sequence"/>
</dbReference>
<comment type="caution">
    <text evidence="2">The sequence shown here is derived from an EMBL/GenBank/DDBJ whole genome shotgun (WGS) entry which is preliminary data.</text>
</comment>
<dbReference type="EMBL" id="JAAGWB010000013">
    <property type="protein sequence ID" value="NEN50368.1"/>
    <property type="molecule type" value="Genomic_DNA"/>
</dbReference>
<dbReference type="InterPro" id="IPR025356">
    <property type="entry name" value="DUF4260"/>
</dbReference>
<dbReference type="Proteomes" id="UP000468828">
    <property type="component" value="Unassembled WGS sequence"/>
</dbReference>
<dbReference type="AlphaFoldDB" id="A0A6P0H3K6"/>
<gene>
    <name evidence="2" type="ORF">G3R41_05345</name>
    <name evidence="1" type="ORF">GCU67_05345</name>
</gene>
<keyword evidence="3" id="KW-1185">Reference proteome</keyword>
<reference evidence="1 3" key="1">
    <citation type="submission" date="2020-01" db="EMBL/GenBank/DDBJ databases">
        <title>the WGS Modestobacter muralis CPCC 204518.</title>
        <authorList>
            <person name="Jiang Z."/>
        </authorList>
    </citation>
    <scope>NUCLEOTIDE SEQUENCE [LARGE SCALE GENOMIC DNA]</scope>
    <source>
        <strain evidence="1 3">DSM 100205</strain>
    </source>
</reference>
<organism evidence="2 4">
    <name type="scientific">Modestobacter muralis</name>
    <dbReference type="NCBI Taxonomy" id="1608614"/>
    <lineage>
        <taxon>Bacteria</taxon>
        <taxon>Bacillati</taxon>
        <taxon>Actinomycetota</taxon>
        <taxon>Actinomycetes</taxon>
        <taxon>Geodermatophilales</taxon>
        <taxon>Geodermatophilaceae</taxon>
        <taxon>Modestobacter</taxon>
    </lineage>
</organism>
<protein>
    <submittedName>
        <fullName evidence="2">DUF4260 domain-containing protein</fullName>
    </submittedName>
</protein>